<dbReference type="Proteomes" id="UP000233556">
    <property type="component" value="Unassembled WGS sequence"/>
</dbReference>
<reference evidence="2" key="2">
    <citation type="submission" date="2017-12" db="EMBL/GenBank/DDBJ databases">
        <title>Genome sequence of the Bar-tailed Godwit (Limosa lapponica baueri).</title>
        <authorList>
            <person name="Lima N.C.B."/>
            <person name="Parody-Merino A.M."/>
            <person name="Battley P.F."/>
            <person name="Fidler A.E."/>
            <person name="Prosdocimi F."/>
        </authorList>
    </citation>
    <scope>NUCLEOTIDE SEQUENCE [LARGE SCALE GENOMIC DNA]</scope>
</reference>
<proteinExistence type="predicted"/>
<accession>A0A2I0UIX1</accession>
<gene>
    <name evidence="1" type="ORF">llap_3700</name>
</gene>
<evidence type="ECO:0000313" key="1">
    <source>
        <dbReference type="EMBL" id="PKU45999.1"/>
    </source>
</evidence>
<sequence length="79" mass="8828">MDSHGIIQPILKFDPDEPLEKPDPELSIVNAKTGSLILGCGNQAAMLTVLERQRDNLEGRKEIKVLRREDEARTMADIS</sequence>
<dbReference type="EMBL" id="KZ505732">
    <property type="protein sequence ID" value="PKU45999.1"/>
    <property type="molecule type" value="Genomic_DNA"/>
</dbReference>
<dbReference type="AlphaFoldDB" id="A0A2I0UIX1"/>
<evidence type="ECO:0000313" key="2">
    <source>
        <dbReference type="Proteomes" id="UP000233556"/>
    </source>
</evidence>
<organism evidence="1 2">
    <name type="scientific">Limosa lapponica baueri</name>
    <dbReference type="NCBI Taxonomy" id="1758121"/>
    <lineage>
        <taxon>Eukaryota</taxon>
        <taxon>Metazoa</taxon>
        <taxon>Chordata</taxon>
        <taxon>Craniata</taxon>
        <taxon>Vertebrata</taxon>
        <taxon>Euteleostomi</taxon>
        <taxon>Archelosauria</taxon>
        <taxon>Archosauria</taxon>
        <taxon>Dinosauria</taxon>
        <taxon>Saurischia</taxon>
        <taxon>Theropoda</taxon>
        <taxon>Coelurosauria</taxon>
        <taxon>Aves</taxon>
        <taxon>Neognathae</taxon>
        <taxon>Neoaves</taxon>
        <taxon>Charadriiformes</taxon>
        <taxon>Scolopacidae</taxon>
        <taxon>Limosa</taxon>
    </lineage>
</organism>
<keyword evidence="2" id="KW-1185">Reference proteome</keyword>
<name>A0A2I0UIX1_LIMLA</name>
<protein>
    <submittedName>
        <fullName evidence="1">Uncharacterized protein</fullName>
    </submittedName>
</protein>
<reference evidence="2" key="1">
    <citation type="submission" date="2017-11" db="EMBL/GenBank/DDBJ databases">
        <authorList>
            <person name="Lima N.C."/>
            <person name="Parody-Merino A.M."/>
            <person name="Battley P.F."/>
            <person name="Fidler A.E."/>
            <person name="Prosdocimi F."/>
        </authorList>
    </citation>
    <scope>NUCLEOTIDE SEQUENCE [LARGE SCALE GENOMIC DNA]</scope>
</reference>